<dbReference type="InterPro" id="IPR034660">
    <property type="entry name" value="DinB/YfiT-like"/>
</dbReference>
<organism evidence="1 2">
    <name type="scientific">Candidatus Nitrosymbiomonas proteolyticus</name>
    <dbReference type="NCBI Taxonomy" id="2608984"/>
    <lineage>
        <taxon>Bacteria</taxon>
        <taxon>Bacillati</taxon>
        <taxon>Armatimonadota</taxon>
        <taxon>Armatimonadota incertae sedis</taxon>
        <taxon>Candidatus Nitrosymbiomonas</taxon>
    </lineage>
</organism>
<evidence type="ECO:0000313" key="2">
    <source>
        <dbReference type="Proteomes" id="UP000662873"/>
    </source>
</evidence>
<dbReference type="SUPFAM" id="SSF109854">
    <property type="entry name" value="DinB/YfiT-like putative metalloenzymes"/>
    <property type="match status" value="1"/>
</dbReference>
<accession>A0A809R630</accession>
<name>A0A809R630_9BACT</name>
<dbReference type="Proteomes" id="UP000662873">
    <property type="component" value="Chromosome"/>
</dbReference>
<sequence length="158" mass="17955">MSLSHLDQLFQQILEGWDIPTPQGLLRIKQEDAAKQLPAHPYSALKNLAHAVFWQDLWLGQLAGQPRPPSEFVWQNDFRDPDPSEWPTLRRRFVEGLQEARRYCQADAPAFGCDSEEKAVDLLLRIAIHASYHMGQLNLLKRALRASHSGTSGDDEAE</sequence>
<evidence type="ECO:0008006" key="3">
    <source>
        <dbReference type="Google" id="ProtNLM"/>
    </source>
</evidence>
<proteinExistence type="predicted"/>
<evidence type="ECO:0000313" key="1">
    <source>
        <dbReference type="EMBL" id="BBO22949.1"/>
    </source>
</evidence>
<gene>
    <name evidence="1" type="ORF">NPRO_05440</name>
</gene>
<reference evidence="1" key="1">
    <citation type="journal article" name="DNA Res.">
        <title>The physiological potential of anammox bacteria as revealed by their core genome structure.</title>
        <authorList>
            <person name="Okubo T."/>
            <person name="Toyoda A."/>
            <person name="Fukuhara K."/>
            <person name="Uchiyama I."/>
            <person name="Harigaya Y."/>
            <person name="Kuroiwa M."/>
            <person name="Suzuki T."/>
            <person name="Murakami Y."/>
            <person name="Suwa Y."/>
            <person name="Takami H."/>
        </authorList>
    </citation>
    <scope>NUCLEOTIDE SEQUENCE</scope>
    <source>
        <strain evidence="1">317325-2</strain>
    </source>
</reference>
<dbReference type="Gene3D" id="1.20.120.450">
    <property type="entry name" value="dinb family like domain"/>
    <property type="match status" value="1"/>
</dbReference>
<dbReference type="AlphaFoldDB" id="A0A809R630"/>
<dbReference type="KEGG" id="npy:NPRO_05440"/>
<protein>
    <recommendedName>
        <fullName evidence="3">DinB-like domain-containing protein</fullName>
    </recommendedName>
</protein>
<dbReference type="EMBL" id="AP021858">
    <property type="protein sequence ID" value="BBO22949.1"/>
    <property type="molecule type" value="Genomic_DNA"/>
</dbReference>